<dbReference type="KEGG" id="vra:111242279"/>
<dbReference type="GeneID" id="111242279"/>
<gene>
    <name evidence="2" type="primary">LOC111242279</name>
</gene>
<dbReference type="AlphaFoldDB" id="A0A3Q0FDS9"/>
<keyword evidence="1" id="KW-1185">Reference proteome</keyword>
<accession>A0A3Q0FDS9</accession>
<reference evidence="2" key="2">
    <citation type="submission" date="2025-08" db="UniProtKB">
        <authorList>
            <consortium name="RefSeq"/>
        </authorList>
    </citation>
    <scope>IDENTIFICATION</scope>
    <source>
        <tissue evidence="2">Leaf</tissue>
    </source>
</reference>
<reference evidence="1" key="1">
    <citation type="journal article" date="2014" name="Nat. Commun.">
        <title>Genome sequence of mungbean and insights into evolution within Vigna species.</title>
        <authorList>
            <person name="Kang Y.J."/>
            <person name="Kim S.K."/>
            <person name="Kim M.Y."/>
            <person name="Lestari P."/>
            <person name="Kim K.H."/>
            <person name="Ha B.K."/>
            <person name="Jun T.H."/>
            <person name="Hwang W.J."/>
            <person name="Lee T."/>
            <person name="Lee J."/>
            <person name="Shim S."/>
            <person name="Yoon M.Y."/>
            <person name="Jang Y.E."/>
            <person name="Han K.S."/>
            <person name="Taeprayoon P."/>
            <person name="Yoon N."/>
            <person name="Somta P."/>
            <person name="Tanya P."/>
            <person name="Kim K.S."/>
            <person name="Gwag J.G."/>
            <person name="Moon J.K."/>
            <person name="Lee Y.H."/>
            <person name="Park B.S."/>
            <person name="Bombarely A."/>
            <person name="Doyle J.J."/>
            <person name="Jackson S.A."/>
            <person name="Schafleitner R."/>
            <person name="Srinives P."/>
            <person name="Varshney R.K."/>
            <person name="Lee S.H."/>
        </authorList>
    </citation>
    <scope>NUCLEOTIDE SEQUENCE [LARGE SCALE GENOMIC DNA]</scope>
    <source>
        <strain evidence="1">cv. VC1973A</strain>
    </source>
</reference>
<evidence type="ECO:0000313" key="2">
    <source>
        <dbReference type="RefSeq" id="XP_022640517.1"/>
    </source>
</evidence>
<organism evidence="1 2">
    <name type="scientific">Vigna radiata var. radiata</name>
    <name type="common">Mung bean</name>
    <name type="synonym">Phaseolus aureus</name>
    <dbReference type="NCBI Taxonomy" id="3916"/>
    <lineage>
        <taxon>Eukaryota</taxon>
        <taxon>Viridiplantae</taxon>
        <taxon>Streptophyta</taxon>
        <taxon>Embryophyta</taxon>
        <taxon>Tracheophyta</taxon>
        <taxon>Spermatophyta</taxon>
        <taxon>Magnoliopsida</taxon>
        <taxon>eudicotyledons</taxon>
        <taxon>Gunneridae</taxon>
        <taxon>Pentapetalae</taxon>
        <taxon>rosids</taxon>
        <taxon>fabids</taxon>
        <taxon>Fabales</taxon>
        <taxon>Fabaceae</taxon>
        <taxon>Papilionoideae</taxon>
        <taxon>50 kb inversion clade</taxon>
        <taxon>NPAAA clade</taxon>
        <taxon>indigoferoid/millettioid clade</taxon>
        <taxon>Phaseoleae</taxon>
        <taxon>Vigna</taxon>
    </lineage>
</organism>
<proteinExistence type="predicted"/>
<dbReference type="Proteomes" id="UP000087766">
    <property type="component" value="Chromosome 8"/>
</dbReference>
<evidence type="ECO:0000313" key="1">
    <source>
        <dbReference type="Proteomes" id="UP000087766"/>
    </source>
</evidence>
<protein>
    <submittedName>
        <fullName evidence="2">Uncharacterized protein LOC111242279</fullName>
    </submittedName>
</protein>
<dbReference type="RefSeq" id="XP_022640517.1">
    <property type="nucleotide sequence ID" value="XM_022784796.1"/>
</dbReference>
<sequence length="309" mass="33952">MPLDDKQRNRGRGESLVRLACRWRLWARRETTTIVADTATCLCLEPPVSTRLSHRKAVKASLGGDVRSPAIGKRGCLLVSCANRERGEDAATGGGFVGRGVADDTKSDGSCGGDRSTGGILGYGGRRKLVRRWPVEWRCLSLLCPEEKGTWICWRLIAQMGNSMRPLMSLLGLASFGPAVGPIFFSCHHTNAICTYTPCLQTKKGGLDRNVLSAPHFRPYTPTLLGLAIGLCSFSSCHLLHSHSYSQSNSANKKKTLDLASNYYMPPPTLLLHLLDLDQQISSCTSIFGHTPLTDYKARSFNIFQHPRF</sequence>
<name>A0A3Q0FDS9_VIGRR</name>